<dbReference type="RefSeq" id="WP_002976651.1">
    <property type="nucleotide sequence ID" value="NZ_AOGY02000013.1"/>
</dbReference>
<organism evidence="1 2">
    <name type="scientific">Leptospira vanthielii serovar Holland str. Waz Holland = ATCC 700522</name>
    <dbReference type="NCBI Taxonomy" id="1218591"/>
    <lineage>
        <taxon>Bacteria</taxon>
        <taxon>Pseudomonadati</taxon>
        <taxon>Spirochaetota</taxon>
        <taxon>Spirochaetia</taxon>
        <taxon>Leptospirales</taxon>
        <taxon>Leptospiraceae</taxon>
        <taxon>Leptospira</taxon>
    </lineage>
</organism>
<sequence>MKRNEVRLGRLLSIAEKEDVIVNFLDVERLISWKGLYVTTELGSAIGISSALTLENQVWVLAHELGHHFRGIQRALFSPFQYDLPGFNNPVEERNADLEGLILLDEEENWRNTEKRYPTDLNRLAKEMELPLDAALTRLDYLNSRFGNQVAVCGFSDELWESIQARTKGDGGAQSTVQKLVKRKNSSGTRITFREFNQLRKRAADMRGGFGKNAKQILAELSPEIKSVGGVFSFFGINET</sequence>
<dbReference type="Proteomes" id="UP000012227">
    <property type="component" value="Unassembled WGS sequence"/>
</dbReference>
<dbReference type="STRING" id="1218591.LEP1GSC199_1545"/>
<proteinExistence type="predicted"/>
<comment type="caution">
    <text evidence="1">The sequence shown here is derived from an EMBL/GenBank/DDBJ whole genome shotgun (WGS) entry which is preliminary data.</text>
</comment>
<evidence type="ECO:0000313" key="1">
    <source>
        <dbReference type="EMBL" id="EMY71530.1"/>
    </source>
</evidence>
<reference evidence="1 2" key="1">
    <citation type="submission" date="2013-03" db="EMBL/GenBank/DDBJ databases">
        <authorList>
            <person name="Harkins D.M."/>
            <person name="Durkin A.S."/>
            <person name="Brinkac L.M."/>
            <person name="Haft D.H."/>
            <person name="Selengut J.D."/>
            <person name="Sanka R."/>
            <person name="DePew J."/>
            <person name="Purushe J."/>
            <person name="Galloway R.L."/>
            <person name="Vinetz J.M."/>
            <person name="Sutton G.G."/>
            <person name="Nierman W.C."/>
            <person name="Fouts D.E."/>
        </authorList>
    </citation>
    <scope>NUCLEOTIDE SEQUENCE [LARGE SCALE GENOMIC DNA]</scope>
    <source>
        <strain evidence="1 2">Waz Holland</strain>
    </source>
</reference>
<name>N1WDT0_9LEPT</name>
<gene>
    <name evidence="1" type="ORF">LEP1GSC199_1545</name>
</gene>
<protein>
    <submittedName>
        <fullName evidence="1">PF06114 domain protein</fullName>
    </submittedName>
</protein>
<dbReference type="AlphaFoldDB" id="N1WDT0"/>
<evidence type="ECO:0000313" key="2">
    <source>
        <dbReference type="Proteomes" id="UP000012227"/>
    </source>
</evidence>
<dbReference type="EMBL" id="AOGY02000013">
    <property type="protein sequence ID" value="EMY71530.1"/>
    <property type="molecule type" value="Genomic_DNA"/>
</dbReference>
<accession>N1WDT0</accession>